<dbReference type="SMART" id="SM00657">
    <property type="entry name" value="RPOL4c"/>
    <property type="match status" value="1"/>
</dbReference>
<evidence type="ECO:0000256" key="3">
    <source>
        <dbReference type="ARBA" id="ARBA00025724"/>
    </source>
</evidence>
<dbReference type="RefSeq" id="XP_062795687.1">
    <property type="nucleotide sequence ID" value="XM_062939636.1"/>
</dbReference>
<comment type="subcellular location">
    <subcellularLocation>
        <location evidence="1">Nucleus</location>
    </subcellularLocation>
</comment>
<evidence type="ECO:0000259" key="5">
    <source>
        <dbReference type="SMART" id="SM00657"/>
    </source>
</evidence>
<keyword evidence="2" id="KW-0539">Nucleus</keyword>
<reference evidence="6 7" key="1">
    <citation type="submission" date="2024-01" db="EMBL/GenBank/DDBJ databases">
        <title>Comparative genomics of Cryptococcus and Kwoniella reveals pathogenesis evolution and contrasting modes of karyotype evolution via chromosome fusion or intercentromeric recombination.</title>
        <authorList>
            <person name="Coelho M.A."/>
            <person name="David-Palma M."/>
            <person name="Shea T."/>
            <person name="Bowers K."/>
            <person name="McGinley-Smith S."/>
            <person name="Mohammad A.W."/>
            <person name="Gnirke A."/>
            <person name="Yurkov A.M."/>
            <person name="Nowrousian M."/>
            <person name="Sun S."/>
            <person name="Cuomo C.A."/>
            <person name="Heitman J."/>
        </authorList>
    </citation>
    <scope>NUCLEOTIDE SEQUENCE [LARGE SCALE GENOMIC DNA]</scope>
    <source>
        <strain evidence="6">CBS 11374</strain>
    </source>
</reference>
<accession>A0ABZ1DAZ0</accession>
<dbReference type="InterPro" id="IPR006590">
    <property type="entry name" value="RNA_pol_Rpb4/RPC9_core"/>
</dbReference>
<comment type="similarity">
    <text evidence="3">Belongs to the eukaryotic RPB4 RNA polymerase subunit family.</text>
</comment>
<feature type="domain" description="RNA polymerase Rpb4/RPC9 core" evidence="5">
    <location>
        <begin position="40"/>
        <end position="160"/>
    </location>
</feature>
<dbReference type="EMBL" id="CP141891">
    <property type="protein sequence ID" value="WRT70948.1"/>
    <property type="molecule type" value="Genomic_DNA"/>
</dbReference>
<evidence type="ECO:0000256" key="2">
    <source>
        <dbReference type="ARBA" id="ARBA00023242"/>
    </source>
</evidence>
<evidence type="ECO:0000313" key="7">
    <source>
        <dbReference type="Proteomes" id="UP001329825"/>
    </source>
</evidence>
<keyword evidence="7" id="KW-1185">Reference proteome</keyword>
<evidence type="ECO:0000313" key="6">
    <source>
        <dbReference type="EMBL" id="WRT70948.1"/>
    </source>
</evidence>
<dbReference type="SUPFAM" id="SSF47819">
    <property type="entry name" value="HRDC-like"/>
    <property type="match status" value="1"/>
</dbReference>
<sequence length="163" mass="17752">MVNESQGPSRPNAGVIASSSTTRSRKNAIPDEDATKLQFGEFADGEALTLTEVSTLLVAARAAPGVPPAPDNKVYKASVGYVTEFQNASMEVSESMRTALMARPGFLNKFEIAQIMYLRPERVEVAIALIPSLERYSQGDETESQLQQLLDDVRGMARYGVRP</sequence>
<protein>
    <recommendedName>
        <fullName evidence="5">RNA polymerase Rpb4/RPC9 core domain-containing protein</fullName>
    </recommendedName>
</protein>
<gene>
    <name evidence="6" type="ORF">IL334_007947</name>
</gene>
<evidence type="ECO:0000256" key="4">
    <source>
        <dbReference type="SAM" id="MobiDB-lite"/>
    </source>
</evidence>
<dbReference type="InterPro" id="IPR005574">
    <property type="entry name" value="Rpb4/RPC9"/>
</dbReference>
<name>A0ABZ1DAZ0_9TREE</name>
<dbReference type="Pfam" id="PF03874">
    <property type="entry name" value="RNA_pol_Rpb4"/>
    <property type="match status" value="1"/>
</dbReference>
<proteinExistence type="inferred from homology"/>
<dbReference type="InterPro" id="IPR038324">
    <property type="entry name" value="Rpb4/RPC9_sf"/>
</dbReference>
<dbReference type="Gene3D" id="1.20.1250.40">
    <property type="match status" value="1"/>
</dbReference>
<organism evidence="6 7">
    <name type="scientific">Kwoniella shivajii</name>
    <dbReference type="NCBI Taxonomy" id="564305"/>
    <lineage>
        <taxon>Eukaryota</taxon>
        <taxon>Fungi</taxon>
        <taxon>Dikarya</taxon>
        <taxon>Basidiomycota</taxon>
        <taxon>Agaricomycotina</taxon>
        <taxon>Tremellomycetes</taxon>
        <taxon>Tremellales</taxon>
        <taxon>Cryptococcaceae</taxon>
        <taxon>Kwoniella</taxon>
    </lineage>
</organism>
<dbReference type="Proteomes" id="UP001329825">
    <property type="component" value="Chromosome 11"/>
</dbReference>
<evidence type="ECO:0000256" key="1">
    <source>
        <dbReference type="ARBA" id="ARBA00004123"/>
    </source>
</evidence>
<dbReference type="InterPro" id="IPR045222">
    <property type="entry name" value="Rpb4-like"/>
</dbReference>
<dbReference type="PANTHER" id="PTHR21297">
    <property type="entry name" value="DNA-DIRECTED RNA POLYMERASE II"/>
    <property type="match status" value="1"/>
</dbReference>
<dbReference type="GeneID" id="87960077"/>
<feature type="region of interest" description="Disordered" evidence="4">
    <location>
        <begin position="1"/>
        <end position="32"/>
    </location>
</feature>
<dbReference type="InterPro" id="IPR010997">
    <property type="entry name" value="HRDC-like_sf"/>
</dbReference>